<dbReference type="GO" id="GO:0003723">
    <property type="term" value="F:RNA binding"/>
    <property type="evidence" value="ECO:0007669"/>
    <property type="project" value="InterPro"/>
</dbReference>
<protein>
    <recommendedName>
        <fullName evidence="2">APO domain-containing protein</fullName>
    </recommendedName>
</protein>
<keyword evidence="1" id="KW-1133">Transmembrane helix</keyword>
<evidence type="ECO:0000313" key="3">
    <source>
        <dbReference type="EMBL" id="KAK7385545.1"/>
    </source>
</evidence>
<gene>
    <name evidence="3" type="ORF">VNO78_31268</name>
</gene>
<name>A0AAN9X7B3_PSOTE</name>
<keyword evidence="1" id="KW-0472">Membrane</keyword>
<reference evidence="3 4" key="1">
    <citation type="submission" date="2024-01" db="EMBL/GenBank/DDBJ databases">
        <title>The genomes of 5 underutilized Papilionoideae crops provide insights into root nodulation and disease resistanc.</title>
        <authorList>
            <person name="Jiang F."/>
        </authorList>
    </citation>
    <scope>NUCLEOTIDE SEQUENCE [LARGE SCALE GENOMIC DNA]</scope>
    <source>
        <strain evidence="3">DUOXIRENSHENG_FW03</strain>
        <tissue evidence="3">Leaves</tissue>
    </source>
</reference>
<feature type="domain" description="APO" evidence="2">
    <location>
        <begin position="125"/>
        <end position="210"/>
    </location>
</feature>
<comment type="caution">
    <text evidence="3">The sequence shown here is derived from an EMBL/GenBank/DDBJ whole genome shotgun (WGS) entry which is preliminary data.</text>
</comment>
<dbReference type="AlphaFoldDB" id="A0AAN9X7B3"/>
<dbReference type="EMBL" id="JAYMYS010000008">
    <property type="protein sequence ID" value="KAK7385545.1"/>
    <property type="molecule type" value="Genomic_DNA"/>
</dbReference>
<evidence type="ECO:0000256" key="1">
    <source>
        <dbReference type="SAM" id="Phobius"/>
    </source>
</evidence>
<feature type="transmembrane region" description="Helical" evidence="1">
    <location>
        <begin position="102"/>
        <end position="122"/>
    </location>
</feature>
<dbReference type="InterPro" id="IPR023342">
    <property type="entry name" value="APO_dom"/>
</dbReference>
<evidence type="ECO:0000313" key="4">
    <source>
        <dbReference type="Proteomes" id="UP001386955"/>
    </source>
</evidence>
<dbReference type="PROSITE" id="PS51499">
    <property type="entry name" value="APO"/>
    <property type="match status" value="1"/>
</dbReference>
<organism evidence="3 4">
    <name type="scientific">Psophocarpus tetragonolobus</name>
    <name type="common">Winged bean</name>
    <name type="synonym">Dolichos tetragonolobus</name>
    <dbReference type="NCBI Taxonomy" id="3891"/>
    <lineage>
        <taxon>Eukaryota</taxon>
        <taxon>Viridiplantae</taxon>
        <taxon>Streptophyta</taxon>
        <taxon>Embryophyta</taxon>
        <taxon>Tracheophyta</taxon>
        <taxon>Spermatophyta</taxon>
        <taxon>Magnoliopsida</taxon>
        <taxon>eudicotyledons</taxon>
        <taxon>Gunneridae</taxon>
        <taxon>Pentapetalae</taxon>
        <taxon>rosids</taxon>
        <taxon>fabids</taxon>
        <taxon>Fabales</taxon>
        <taxon>Fabaceae</taxon>
        <taxon>Papilionoideae</taxon>
        <taxon>50 kb inversion clade</taxon>
        <taxon>NPAAA clade</taxon>
        <taxon>indigoferoid/millettioid clade</taxon>
        <taxon>Phaseoleae</taxon>
        <taxon>Psophocarpus</taxon>
    </lineage>
</organism>
<keyword evidence="4" id="KW-1185">Reference proteome</keyword>
<accession>A0AAN9X7B3</accession>
<sequence length="251" mass="28424">MTTVTLTDSPLLKLNALYSLNFLRSLSIQDHFDQQSEIAAQSSACACLWRSSLLLALEDVPILTLHLKCCINHYKTYMPHHIPAFICVVVGATRTYIRYNQYLLLLVLPAHGASLVLTILVYRMDDFMCDEIHVGLVGHPFKSCKGTQANIRNGLHRWTNAYVEDILKPIEAFHLFDRLGKRITHEERFSIPRIPAVVELCIQAGVEISSFPNKRRRKPIIRVGRKEFIDADESDLPDIILGAPPLKPLLA</sequence>
<proteinExistence type="predicted"/>
<dbReference type="Pfam" id="PF05634">
    <property type="entry name" value="APO_RNA-bind"/>
    <property type="match status" value="1"/>
</dbReference>
<evidence type="ECO:0000259" key="2">
    <source>
        <dbReference type="PROSITE" id="PS51499"/>
    </source>
</evidence>
<keyword evidence="1" id="KW-0812">Transmembrane</keyword>
<dbReference type="Proteomes" id="UP001386955">
    <property type="component" value="Unassembled WGS sequence"/>
</dbReference>